<keyword evidence="7" id="KW-0411">Iron-sulfur</keyword>
<feature type="domain" description="4Fe-4S Mo/W bis-MGD-type" evidence="8">
    <location>
        <begin position="64"/>
        <end position="145"/>
    </location>
</feature>
<evidence type="ECO:0000256" key="5">
    <source>
        <dbReference type="ARBA" id="ARBA00023002"/>
    </source>
</evidence>
<evidence type="ECO:0000259" key="8">
    <source>
        <dbReference type="SMART" id="SM00926"/>
    </source>
</evidence>
<dbReference type="Gene3D" id="2.20.25.90">
    <property type="entry name" value="ADC-like domains"/>
    <property type="match status" value="1"/>
</dbReference>
<evidence type="ECO:0000313" key="9">
    <source>
        <dbReference type="EMBL" id="KTE90923.1"/>
    </source>
</evidence>
<dbReference type="PANTHER" id="PTHR43742:SF9">
    <property type="entry name" value="TETRATHIONATE REDUCTASE SUBUNIT A"/>
    <property type="match status" value="1"/>
</dbReference>
<dbReference type="Gene3D" id="3.40.50.740">
    <property type="match status" value="1"/>
</dbReference>
<evidence type="ECO:0000256" key="2">
    <source>
        <dbReference type="ARBA" id="ARBA00022505"/>
    </source>
</evidence>
<evidence type="ECO:0000256" key="1">
    <source>
        <dbReference type="ARBA" id="ARBA00022485"/>
    </source>
</evidence>
<name>A0A0W1JH92_DESHA</name>
<dbReference type="SMART" id="SM00926">
    <property type="entry name" value="Molybdop_Fe4S4"/>
    <property type="match status" value="1"/>
</dbReference>
<gene>
    <name evidence="9" type="ORF">AT727_22945</name>
</gene>
<keyword evidence="6" id="KW-0408">Iron</keyword>
<dbReference type="InterPro" id="IPR006963">
    <property type="entry name" value="Mopterin_OxRdtase_4Fe-4S_dom"/>
</dbReference>
<accession>A0A0W1JH92</accession>
<dbReference type="GO" id="GO:0016491">
    <property type="term" value="F:oxidoreductase activity"/>
    <property type="evidence" value="ECO:0007669"/>
    <property type="project" value="UniProtKB-KW"/>
</dbReference>
<dbReference type="EMBL" id="LOCK01000029">
    <property type="protein sequence ID" value="KTE90923.1"/>
    <property type="molecule type" value="Genomic_DNA"/>
</dbReference>
<keyword evidence="5" id="KW-0560">Oxidoreductase</keyword>
<evidence type="ECO:0000313" key="10">
    <source>
        <dbReference type="Proteomes" id="UP000054623"/>
    </source>
</evidence>
<dbReference type="InterPro" id="IPR050612">
    <property type="entry name" value="Prok_Mopterin_Oxidored"/>
</dbReference>
<evidence type="ECO:0000256" key="6">
    <source>
        <dbReference type="ARBA" id="ARBA00023004"/>
    </source>
</evidence>
<reference evidence="9 10" key="1">
    <citation type="submission" date="2015-12" db="EMBL/GenBank/DDBJ databases">
        <title>Draft Genome Sequence of Desulfitobacterium hafniense Strain DH, a Sulfate-reducing Bacterium Isolated from Paddy Soils.</title>
        <authorList>
            <person name="Bao P."/>
            <person name="Zhang X."/>
            <person name="Li G."/>
        </authorList>
    </citation>
    <scope>NUCLEOTIDE SEQUENCE [LARGE SCALE GENOMIC DNA]</scope>
    <source>
        <strain evidence="9 10">DH</strain>
    </source>
</reference>
<sequence length="252" mass="27160">MKRRDFIKLTAAAGMVTASGLGYDSMIMAEQPPGFIPKKTGSQEVEARIDATSGKVEVNPNILMRNSACLGCYSSCGNRVKINKETGLATRVMGNPYNPSSAQPHLAMETSLLDSYLSFSTYRDMGNEGRAALCARGNATLTAHHDPNRILVPLKRADKRGEAKWQPITWEEAVKETVEGGTPFAHLGETTPIEGIKDVHDPNNPMDMANPELGPKSFQLVNIGGRGDGRTAFAGRFAGAFGTPNNFSHGYT</sequence>
<dbReference type="GO" id="GO:0051539">
    <property type="term" value="F:4 iron, 4 sulfur cluster binding"/>
    <property type="evidence" value="ECO:0007669"/>
    <property type="project" value="UniProtKB-KW"/>
</dbReference>
<dbReference type="GO" id="GO:0046872">
    <property type="term" value="F:metal ion binding"/>
    <property type="evidence" value="ECO:0007669"/>
    <property type="project" value="UniProtKB-KW"/>
</dbReference>
<dbReference type="SUPFAM" id="SSF53706">
    <property type="entry name" value="Formate dehydrogenase/DMSO reductase, domains 1-3"/>
    <property type="match status" value="1"/>
</dbReference>
<comment type="caution">
    <text evidence="9">The sequence shown here is derived from an EMBL/GenBank/DDBJ whole genome shotgun (WGS) entry which is preliminary data.</text>
</comment>
<proteinExistence type="predicted"/>
<keyword evidence="1" id="KW-0004">4Fe-4S</keyword>
<keyword evidence="3" id="KW-0479">Metal-binding</keyword>
<keyword evidence="4" id="KW-0732">Signal</keyword>
<evidence type="ECO:0000256" key="4">
    <source>
        <dbReference type="ARBA" id="ARBA00022729"/>
    </source>
</evidence>
<protein>
    <submittedName>
        <fullName evidence="9">Tat pathway signal protein</fullName>
    </submittedName>
</protein>
<keyword evidence="2" id="KW-0500">Molybdenum</keyword>
<organism evidence="9 10">
    <name type="scientific">Desulfitobacterium hafniense</name>
    <name type="common">Desulfitobacterium frappieri</name>
    <dbReference type="NCBI Taxonomy" id="49338"/>
    <lineage>
        <taxon>Bacteria</taxon>
        <taxon>Bacillati</taxon>
        <taxon>Bacillota</taxon>
        <taxon>Clostridia</taxon>
        <taxon>Eubacteriales</taxon>
        <taxon>Desulfitobacteriaceae</taxon>
        <taxon>Desulfitobacterium</taxon>
    </lineage>
</organism>
<evidence type="ECO:0000256" key="3">
    <source>
        <dbReference type="ARBA" id="ARBA00022723"/>
    </source>
</evidence>
<dbReference type="Proteomes" id="UP000054623">
    <property type="component" value="Unassembled WGS sequence"/>
</dbReference>
<dbReference type="AlphaFoldDB" id="A0A0W1JH92"/>
<evidence type="ECO:0000256" key="7">
    <source>
        <dbReference type="ARBA" id="ARBA00023014"/>
    </source>
</evidence>
<dbReference type="PANTHER" id="PTHR43742">
    <property type="entry name" value="TRIMETHYLAMINE-N-OXIDE REDUCTASE"/>
    <property type="match status" value="1"/>
</dbReference>